<evidence type="ECO:0000256" key="5">
    <source>
        <dbReference type="ARBA" id="ARBA00023015"/>
    </source>
</evidence>
<dbReference type="Proteomes" id="UP000282028">
    <property type="component" value="Unassembled WGS sequence"/>
</dbReference>
<evidence type="ECO:0000313" key="9">
    <source>
        <dbReference type="EMBL" id="RNB71170.1"/>
    </source>
</evidence>
<proteinExistence type="inferred from homology"/>
<evidence type="ECO:0000256" key="3">
    <source>
        <dbReference type="ARBA" id="ARBA00022576"/>
    </source>
</evidence>
<dbReference type="InterPro" id="IPR015424">
    <property type="entry name" value="PyrdxlP-dep_Trfase"/>
</dbReference>
<dbReference type="SMART" id="SM00345">
    <property type="entry name" value="HTH_GNTR"/>
    <property type="match status" value="1"/>
</dbReference>
<comment type="caution">
    <text evidence="9">The sequence shown here is derived from an EMBL/GenBank/DDBJ whole genome shotgun (WGS) entry which is preliminary data.</text>
</comment>
<feature type="domain" description="HTH gntR-type" evidence="8">
    <location>
        <begin position="12"/>
        <end position="80"/>
    </location>
</feature>
<comment type="cofactor">
    <cofactor evidence="1">
        <name>pyridoxal 5'-phosphate</name>
        <dbReference type="ChEBI" id="CHEBI:597326"/>
    </cofactor>
</comment>
<dbReference type="GO" id="GO:0003677">
    <property type="term" value="F:DNA binding"/>
    <property type="evidence" value="ECO:0007669"/>
    <property type="project" value="UniProtKB-KW"/>
</dbReference>
<dbReference type="SUPFAM" id="SSF46785">
    <property type="entry name" value="Winged helix' DNA-binding domain"/>
    <property type="match status" value="1"/>
</dbReference>
<evidence type="ECO:0000256" key="1">
    <source>
        <dbReference type="ARBA" id="ARBA00001933"/>
    </source>
</evidence>
<dbReference type="InterPro" id="IPR036390">
    <property type="entry name" value="WH_DNA-bd_sf"/>
</dbReference>
<evidence type="ECO:0000313" key="10">
    <source>
        <dbReference type="Proteomes" id="UP000282028"/>
    </source>
</evidence>
<dbReference type="Pfam" id="PF00155">
    <property type="entry name" value="Aminotran_1_2"/>
    <property type="match status" value="1"/>
</dbReference>
<dbReference type="CDD" id="cd00609">
    <property type="entry name" value="AAT_like"/>
    <property type="match status" value="1"/>
</dbReference>
<evidence type="ECO:0000256" key="7">
    <source>
        <dbReference type="ARBA" id="ARBA00023163"/>
    </source>
</evidence>
<keyword evidence="10" id="KW-1185">Reference proteome</keyword>
<dbReference type="GO" id="GO:0030170">
    <property type="term" value="F:pyridoxal phosphate binding"/>
    <property type="evidence" value="ECO:0007669"/>
    <property type="project" value="InterPro"/>
</dbReference>
<dbReference type="OrthoDB" id="9808770at2"/>
<dbReference type="InterPro" id="IPR004839">
    <property type="entry name" value="Aminotransferase_I/II_large"/>
</dbReference>
<organism evidence="9 10">
    <name type="scientific">Brevibacillus invocatus</name>
    <dbReference type="NCBI Taxonomy" id="173959"/>
    <lineage>
        <taxon>Bacteria</taxon>
        <taxon>Bacillati</taxon>
        <taxon>Bacillota</taxon>
        <taxon>Bacilli</taxon>
        <taxon>Bacillales</taxon>
        <taxon>Paenibacillaceae</taxon>
        <taxon>Brevibacillus</taxon>
    </lineage>
</organism>
<dbReference type="InterPro" id="IPR036388">
    <property type="entry name" value="WH-like_DNA-bd_sf"/>
</dbReference>
<gene>
    <name evidence="9" type="ORF">EDM52_15930</name>
</gene>
<dbReference type="InterPro" id="IPR000524">
    <property type="entry name" value="Tscrpt_reg_HTH_GntR"/>
</dbReference>
<dbReference type="PROSITE" id="PS50949">
    <property type="entry name" value="HTH_GNTR"/>
    <property type="match status" value="1"/>
</dbReference>
<name>A0A3M8C644_9BACL</name>
<evidence type="ECO:0000256" key="4">
    <source>
        <dbReference type="ARBA" id="ARBA00022898"/>
    </source>
</evidence>
<dbReference type="AlphaFoldDB" id="A0A3M8C644"/>
<dbReference type="PANTHER" id="PTHR46577:SF1">
    <property type="entry name" value="HTH-TYPE TRANSCRIPTIONAL REGULATORY PROTEIN GABR"/>
    <property type="match status" value="1"/>
</dbReference>
<keyword evidence="4" id="KW-0663">Pyridoxal phosphate</keyword>
<dbReference type="InterPro" id="IPR051446">
    <property type="entry name" value="HTH_trans_reg/aminotransferase"/>
</dbReference>
<keyword evidence="6" id="KW-0238">DNA-binding</keyword>
<dbReference type="Gene3D" id="3.40.640.10">
    <property type="entry name" value="Type I PLP-dependent aspartate aminotransferase-like (Major domain)"/>
    <property type="match status" value="1"/>
</dbReference>
<protein>
    <submittedName>
        <fullName evidence="9">PLP-dependent aminotransferase family protein</fullName>
    </submittedName>
</protein>
<keyword evidence="7" id="KW-0804">Transcription</keyword>
<dbReference type="GO" id="GO:0003700">
    <property type="term" value="F:DNA-binding transcription factor activity"/>
    <property type="evidence" value="ECO:0007669"/>
    <property type="project" value="InterPro"/>
</dbReference>
<reference evidence="9 10" key="1">
    <citation type="submission" date="2018-10" db="EMBL/GenBank/DDBJ databases">
        <title>Phylogenomics of Brevibacillus.</title>
        <authorList>
            <person name="Dunlap C."/>
        </authorList>
    </citation>
    <scope>NUCLEOTIDE SEQUENCE [LARGE SCALE GENOMIC DNA]</scope>
    <source>
        <strain evidence="9 10">JCM 12215</strain>
    </source>
</reference>
<keyword evidence="3 9" id="KW-0032">Aminotransferase</keyword>
<keyword evidence="5" id="KW-0805">Transcription regulation</keyword>
<evidence type="ECO:0000256" key="6">
    <source>
        <dbReference type="ARBA" id="ARBA00023125"/>
    </source>
</evidence>
<dbReference type="SUPFAM" id="SSF53383">
    <property type="entry name" value="PLP-dependent transferases"/>
    <property type="match status" value="1"/>
</dbReference>
<keyword evidence="9" id="KW-0808">Transferase</keyword>
<dbReference type="GO" id="GO:0008483">
    <property type="term" value="F:transaminase activity"/>
    <property type="evidence" value="ECO:0007669"/>
    <property type="project" value="UniProtKB-KW"/>
</dbReference>
<dbReference type="RefSeq" id="WP_122909966.1">
    <property type="nucleotide sequence ID" value="NZ_CBCSBE010000009.1"/>
</dbReference>
<dbReference type="Gene3D" id="1.10.10.10">
    <property type="entry name" value="Winged helix-like DNA-binding domain superfamily/Winged helix DNA-binding domain"/>
    <property type="match status" value="1"/>
</dbReference>
<dbReference type="Pfam" id="PF00392">
    <property type="entry name" value="GntR"/>
    <property type="match status" value="1"/>
</dbReference>
<dbReference type="CDD" id="cd07377">
    <property type="entry name" value="WHTH_GntR"/>
    <property type="match status" value="1"/>
</dbReference>
<evidence type="ECO:0000256" key="2">
    <source>
        <dbReference type="ARBA" id="ARBA00005384"/>
    </source>
</evidence>
<dbReference type="InterPro" id="IPR015421">
    <property type="entry name" value="PyrdxlP-dep_Trfase_major"/>
</dbReference>
<dbReference type="PANTHER" id="PTHR46577">
    <property type="entry name" value="HTH-TYPE TRANSCRIPTIONAL REGULATORY PROTEIN GABR"/>
    <property type="match status" value="1"/>
</dbReference>
<evidence type="ECO:0000259" key="8">
    <source>
        <dbReference type="PROSITE" id="PS50949"/>
    </source>
</evidence>
<dbReference type="EMBL" id="RHHR01000029">
    <property type="protein sequence ID" value="RNB71170.1"/>
    <property type="molecule type" value="Genomic_DNA"/>
</dbReference>
<comment type="similarity">
    <text evidence="2">In the C-terminal section; belongs to the class-I pyridoxal-phosphate-dependent aminotransferase family.</text>
</comment>
<sequence>MLYLTIDRDSPLPLIRQLYTQLRSKILQGELKAGQKLPSTRQAARELCISRNVVIEAFDQLLAEGYIESKQGSGFYVVPDMYLEQQARQEEAWLIPENDLPAAPSLIDFRSGVPALDFFPRTVWGRMVQRVCHEAPLSALGYNRPEGRLELRQILSRYLYRTRGVQCEPEQIVMTSGATQALTLIAKVLLTTNSQVVMEDPITQDIQTIFSSAGASLIPVPTDEAGMMTDLLPDPEQVRPSFVFVTPSHQFPLGGTLPIQRRIQLIQYARQANCYIVEDDYDSEFRYDSPPISSLQGLAAERVIYVGSFSKILSPGLRLGYLVLPPELVHRYQEAKWFTDLHTPSLDQLALGLFIEDGHLEKYLNRVKKLYKKRRKCLSDALTQAFSNKVSIWGASAGLHVVAAFAGVRFTPALLKELEDCGVRLYPVSDHTIQKDKHTEKLIIGYGNLSEEQIMEGVDRLQKGLAVSQARLQPTL</sequence>
<accession>A0A3M8C644</accession>